<proteinExistence type="predicted"/>
<evidence type="ECO:0000313" key="2">
    <source>
        <dbReference type="EMBL" id="KAE9405644.1"/>
    </source>
</evidence>
<gene>
    <name evidence="2" type="ORF">BT96DRAFT_313050</name>
</gene>
<sequence>MINLHDSLSIQAFHVRLFVSIVLIVPIVVPESYWSYRSPQNLLICPPAYARKHYSCRLYKSCYILCFSSLQ</sequence>
<keyword evidence="3" id="KW-1185">Reference proteome</keyword>
<evidence type="ECO:0000256" key="1">
    <source>
        <dbReference type="SAM" id="Phobius"/>
    </source>
</evidence>
<keyword evidence="1" id="KW-0472">Membrane</keyword>
<accession>A0A6A4IA37</accession>
<feature type="transmembrane region" description="Helical" evidence="1">
    <location>
        <begin position="12"/>
        <end position="29"/>
    </location>
</feature>
<reference evidence="2" key="1">
    <citation type="journal article" date="2019" name="Environ. Microbiol.">
        <title>Fungal ecological strategies reflected in gene transcription - a case study of two litter decomposers.</title>
        <authorList>
            <person name="Barbi F."/>
            <person name="Kohler A."/>
            <person name="Barry K."/>
            <person name="Baskaran P."/>
            <person name="Daum C."/>
            <person name="Fauchery L."/>
            <person name="Ihrmark K."/>
            <person name="Kuo A."/>
            <person name="LaButti K."/>
            <person name="Lipzen A."/>
            <person name="Morin E."/>
            <person name="Grigoriev I.V."/>
            <person name="Henrissat B."/>
            <person name="Lindahl B."/>
            <person name="Martin F."/>
        </authorList>
    </citation>
    <scope>NUCLEOTIDE SEQUENCE</scope>
    <source>
        <strain evidence="2">JB14</strain>
    </source>
</reference>
<keyword evidence="1" id="KW-0812">Transmembrane</keyword>
<evidence type="ECO:0000313" key="3">
    <source>
        <dbReference type="Proteomes" id="UP000799118"/>
    </source>
</evidence>
<keyword evidence="1" id="KW-1133">Transmembrane helix</keyword>
<dbReference type="EMBL" id="ML769407">
    <property type="protein sequence ID" value="KAE9405644.1"/>
    <property type="molecule type" value="Genomic_DNA"/>
</dbReference>
<dbReference type="AlphaFoldDB" id="A0A6A4IA37"/>
<name>A0A6A4IA37_9AGAR</name>
<protein>
    <submittedName>
        <fullName evidence="2">Uncharacterized protein</fullName>
    </submittedName>
</protein>
<organism evidence="2 3">
    <name type="scientific">Gymnopus androsaceus JB14</name>
    <dbReference type="NCBI Taxonomy" id="1447944"/>
    <lineage>
        <taxon>Eukaryota</taxon>
        <taxon>Fungi</taxon>
        <taxon>Dikarya</taxon>
        <taxon>Basidiomycota</taxon>
        <taxon>Agaricomycotina</taxon>
        <taxon>Agaricomycetes</taxon>
        <taxon>Agaricomycetidae</taxon>
        <taxon>Agaricales</taxon>
        <taxon>Marasmiineae</taxon>
        <taxon>Omphalotaceae</taxon>
        <taxon>Gymnopus</taxon>
    </lineage>
</organism>
<dbReference type="Proteomes" id="UP000799118">
    <property type="component" value="Unassembled WGS sequence"/>
</dbReference>